<accession>A0AAV5HP50</accession>
<keyword evidence="2" id="KW-1185">Reference proteome</keyword>
<sequence>MWLAFLQPKLDNIMLILAFSSWAPNYSLVIEGFDDCRSFLCAKRTNKIVKIFKNFSPLKFSFKLLTLVLCGNWIYVLNPLLYSSIH</sequence>
<comment type="caution">
    <text evidence="1">The sequence shown here is derived from an EMBL/GenBank/DDBJ whole genome shotgun (WGS) entry which is preliminary data.</text>
</comment>
<gene>
    <name evidence="1" type="ORF">SLEP1_g1919</name>
</gene>
<protein>
    <submittedName>
        <fullName evidence="1">Uncharacterized protein</fullName>
    </submittedName>
</protein>
<dbReference type="AlphaFoldDB" id="A0AAV5HP50"/>
<name>A0AAV5HP50_9ROSI</name>
<proteinExistence type="predicted"/>
<evidence type="ECO:0000313" key="2">
    <source>
        <dbReference type="Proteomes" id="UP001054252"/>
    </source>
</evidence>
<evidence type="ECO:0000313" key="1">
    <source>
        <dbReference type="EMBL" id="GKU87527.1"/>
    </source>
</evidence>
<reference evidence="1 2" key="1">
    <citation type="journal article" date="2021" name="Commun. Biol.">
        <title>The genome of Shorea leprosula (Dipterocarpaceae) highlights the ecological relevance of drought in aseasonal tropical rainforests.</title>
        <authorList>
            <person name="Ng K.K.S."/>
            <person name="Kobayashi M.J."/>
            <person name="Fawcett J.A."/>
            <person name="Hatakeyama M."/>
            <person name="Paape T."/>
            <person name="Ng C.H."/>
            <person name="Ang C.C."/>
            <person name="Tnah L.H."/>
            <person name="Lee C.T."/>
            <person name="Nishiyama T."/>
            <person name="Sese J."/>
            <person name="O'Brien M.J."/>
            <person name="Copetti D."/>
            <person name="Mohd Noor M.I."/>
            <person name="Ong R.C."/>
            <person name="Putra M."/>
            <person name="Sireger I.Z."/>
            <person name="Indrioko S."/>
            <person name="Kosugi Y."/>
            <person name="Izuno A."/>
            <person name="Isagi Y."/>
            <person name="Lee S.L."/>
            <person name="Shimizu K.K."/>
        </authorList>
    </citation>
    <scope>NUCLEOTIDE SEQUENCE [LARGE SCALE GENOMIC DNA]</scope>
    <source>
        <strain evidence="1">214</strain>
    </source>
</reference>
<dbReference type="EMBL" id="BPVZ01000002">
    <property type="protein sequence ID" value="GKU87527.1"/>
    <property type="molecule type" value="Genomic_DNA"/>
</dbReference>
<dbReference type="Proteomes" id="UP001054252">
    <property type="component" value="Unassembled WGS sequence"/>
</dbReference>
<organism evidence="1 2">
    <name type="scientific">Rubroshorea leprosula</name>
    <dbReference type="NCBI Taxonomy" id="152421"/>
    <lineage>
        <taxon>Eukaryota</taxon>
        <taxon>Viridiplantae</taxon>
        <taxon>Streptophyta</taxon>
        <taxon>Embryophyta</taxon>
        <taxon>Tracheophyta</taxon>
        <taxon>Spermatophyta</taxon>
        <taxon>Magnoliopsida</taxon>
        <taxon>eudicotyledons</taxon>
        <taxon>Gunneridae</taxon>
        <taxon>Pentapetalae</taxon>
        <taxon>rosids</taxon>
        <taxon>malvids</taxon>
        <taxon>Malvales</taxon>
        <taxon>Dipterocarpaceae</taxon>
        <taxon>Rubroshorea</taxon>
    </lineage>
</organism>